<dbReference type="HOGENOM" id="CLU_000688_21_15_9"/>
<feature type="region of interest" description="Disordered" evidence="5">
    <location>
        <begin position="85"/>
        <end position="145"/>
    </location>
</feature>
<gene>
    <name evidence="7" type="ordered locus">Clocel_1104</name>
</gene>
<evidence type="ECO:0000259" key="6">
    <source>
        <dbReference type="SMART" id="SM00382"/>
    </source>
</evidence>
<dbReference type="Proteomes" id="UP000002730">
    <property type="component" value="Chromosome"/>
</dbReference>
<dbReference type="InterPro" id="IPR003960">
    <property type="entry name" value="ATPase_AAA_CS"/>
</dbReference>
<dbReference type="Gene3D" id="3.40.50.300">
    <property type="entry name" value="P-loop containing nucleotide triphosphate hydrolases"/>
    <property type="match status" value="1"/>
</dbReference>
<keyword evidence="2 4" id="KW-0067">ATP-binding</keyword>
<dbReference type="InterPro" id="IPR050168">
    <property type="entry name" value="AAA_ATPase_domain"/>
</dbReference>
<comment type="similarity">
    <text evidence="4">Belongs to the AAA ATPase family.</text>
</comment>
<accession>D9SU25</accession>
<sequence length="463" mass="52824">MDKIDIINKIIEEVPLSPYAWYLLGTEQLEKNMTGDALVSFSEALKYCNDNLKIDIFNKLSNLSNNNNVKQEKDTVDKQTIEENYKVNEEAKGSPNEESNYIKTDNKADEGNYGKSNYNEDNYSEGNYDKGNYNEDNHNEHNYSDGDYDEEIDEKNNVIPFDVFHGGGDNSKQKKNEEKVTFEDVGGLEDLKETITMKIIKPFINPGIFQKFNKKSGGGILLYGPPGCGKTFIAKATAGQCKARFEAVSITDILDPYIGMSARHMKNIFDNAREHKPCILFFDEIDTLAYSRIKMQSEHLRSLIDQFLSEMDGININKDKLLVIGATNMLWDVDNAFKRPGRFDKTIFVPPPDEKAREIIFKLKLKNKPVKEIDYKILAKNTELYSGADIENVVEVATEFVIDEIIKTGVEREITTKDLMKAVQGTTASTKEWFRTMKNYVKYANESGQYDDVEKFIDKSRGL</sequence>
<evidence type="ECO:0000313" key="7">
    <source>
        <dbReference type="EMBL" id="ADL50863.1"/>
    </source>
</evidence>
<feature type="domain" description="AAA+ ATPase" evidence="6">
    <location>
        <begin position="216"/>
        <end position="353"/>
    </location>
</feature>
<dbReference type="Pfam" id="PF00004">
    <property type="entry name" value="AAA"/>
    <property type="match status" value="1"/>
</dbReference>
<dbReference type="Pfam" id="PF17862">
    <property type="entry name" value="AAA_lid_3"/>
    <property type="match status" value="1"/>
</dbReference>
<dbReference type="InterPro" id="IPR041569">
    <property type="entry name" value="AAA_lid_3"/>
</dbReference>
<dbReference type="PROSITE" id="PS00674">
    <property type="entry name" value="AAA"/>
    <property type="match status" value="1"/>
</dbReference>
<keyword evidence="8" id="KW-1185">Reference proteome</keyword>
<dbReference type="GO" id="GO:0005524">
    <property type="term" value="F:ATP binding"/>
    <property type="evidence" value="ECO:0007669"/>
    <property type="project" value="UniProtKB-KW"/>
</dbReference>
<dbReference type="GO" id="GO:0016887">
    <property type="term" value="F:ATP hydrolysis activity"/>
    <property type="evidence" value="ECO:0007669"/>
    <property type="project" value="InterPro"/>
</dbReference>
<dbReference type="RefSeq" id="WP_010076289.1">
    <property type="nucleotide sequence ID" value="NC_014393.1"/>
</dbReference>
<dbReference type="PANTHER" id="PTHR23077:SF171">
    <property type="entry name" value="NUCLEAR VALOSIN-CONTAINING PROTEIN-LIKE"/>
    <property type="match status" value="1"/>
</dbReference>
<dbReference type="SUPFAM" id="SSF48452">
    <property type="entry name" value="TPR-like"/>
    <property type="match status" value="1"/>
</dbReference>
<dbReference type="SMART" id="SM00382">
    <property type="entry name" value="AAA"/>
    <property type="match status" value="1"/>
</dbReference>
<feature type="compositionally biased region" description="Basic and acidic residues" evidence="5">
    <location>
        <begin position="132"/>
        <end position="144"/>
    </location>
</feature>
<organism evidence="7 8">
    <name type="scientific">Clostridium cellulovorans (strain ATCC 35296 / DSM 3052 / OCM 3 / 743B)</name>
    <dbReference type="NCBI Taxonomy" id="573061"/>
    <lineage>
        <taxon>Bacteria</taxon>
        <taxon>Bacillati</taxon>
        <taxon>Bacillota</taxon>
        <taxon>Clostridia</taxon>
        <taxon>Eubacteriales</taxon>
        <taxon>Clostridiaceae</taxon>
        <taxon>Clostridium</taxon>
    </lineage>
</organism>
<evidence type="ECO:0000313" key="8">
    <source>
        <dbReference type="Proteomes" id="UP000002730"/>
    </source>
</evidence>
<dbReference type="InterPro" id="IPR011990">
    <property type="entry name" value="TPR-like_helical_dom_sf"/>
</dbReference>
<keyword evidence="3" id="KW-0175">Coiled coil</keyword>
<keyword evidence="1 4" id="KW-0547">Nucleotide-binding</keyword>
<dbReference type="eggNOG" id="COG0464">
    <property type="taxonomic scope" value="Bacteria"/>
</dbReference>
<dbReference type="InterPro" id="IPR003593">
    <property type="entry name" value="AAA+_ATPase"/>
</dbReference>
<evidence type="ECO:0000256" key="5">
    <source>
        <dbReference type="SAM" id="MobiDB-lite"/>
    </source>
</evidence>
<dbReference type="FunFam" id="3.40.50.300:FF:001025">
    <property type="entry name" value="ATPase family, AAA domain-containing 2B"/>
    <property type="match status" value="1"/>
</dbReference>
<dbReference type="InterPro" id="IPR027417">
    <property type="entry name" value="P-loop_NTPase"/>
</dbReference>
<evidence type="ECO:0000256" key="3">
    <source>
        <dbReference type="ARBA" id="ARBA00023054"/>
    </source>
</evidence>
<evidence type="ECO:0000256" key="1">
    <source>
        <dbReference type="ARBA" id="ARBA00022741"/>
    </source>
</evidence>
<dbReference type="PANTHER" id="PTHR23077">
    <property type="entry name" value="AAA-FAMILY ATPASE"/>
    <property type="match status" value="1"/>
</dbReference>
<dbReference type="SUPFAM" id="SSF52540">
    <property type="entry name" value="P-loop containing nucleoside triphosphate hydrolases"/>
    <property type="match status" value="1"/>
</dbReference>
<reference evidence="7 8" key="1">
    <citation type="submission" date="2010-08" db="EMBL/GenBank/DDBJ databases">
        <title>Complete sequence of Clostridium cellulovorans 743B.</title>
        <authorList>
            <consortium name="US DOE Joint Genome Institute"/>
            <person name="Lucas S."/>
            <person name="Copeland A."/>
            <person name="Lapidus A."/>
            <person name="Cheng J.-F."/>
            <person name="Bruce D."/>
            <person name="Goodwin L."/>
            <person name="Pitluck S."/>
            <person name="Chertkov O."/>
            <person name="Detter J.C."/>
            <person name="Han C."/>
            <person name="Tapia R."/>
            <person name="Land M."/>
            <person name="Hauser L."/>
            <person name="Chang Y.-J."/>
            <person name="Jeffries C."/>
            <person name="Kyrpides N."/>
            <person name="Ivanova N."/>
            <person name="Mikhailova N."/>
            <person name="Hemme C.L."/>
            <person name="Woyke T."/>
        </authorList>
    </citation>
    <scope>NUCLEOTIDE SEQUENCE [LARGE SCALE GENOMIC DNA]</scope>
    <source>
        <strain evidence="8">ATCC 35296 / DSM 3052 / OCM 3 / 743B</strain>
    </source>
</reference>
<proteinExistence type="inferred from homology"/>
<evidence type="ECO:0000256" key="2">
    <source>
        <dbReference type="ARBA" id="ARBA00022840"/>
    </source>
</evidence>
<dbReference type="Gene3D" id="1.10.8.60">
    <property type="match status" value="1"/>
</dbReference>
<name>D9SU25_CLOC7</name>
<evidence type="ECO:0000256" key="4">
    <source>
        <dbReference type="RuleBase" id="RU003651"/>
    </source>
</evidence>
<dbReference type="KEGG" id="ccb:Clocel_1104"/>
<dbReference type="EMBL" id="CP002160">
    <property type="protein sequence ID" value="ADL50863.1"/>
    <property type="molecule type" value="Genomic_DNA"/>
</dbReference>
<feature type="compositionally biased region" description="Polar residues" evidence="5">
    <location>
        <begin position="114"/>
        <end position="125"/>
    </location>
</feature>
<protein>
    <submittedName>
        <fullName evidence="7">AAA ATPase central domain protein</fullName>
    </submittedName>
</protein>
<dbReference type="STRING" id="573061.Clocel_1104"/>
<dbReference type="InterPro" id="IPR003959">
    <property type="entry name" value="ATPase_AAA_core"/>
</dbReference>
<dbReference type="AlphaFoldDB" id="D9SU25"/>
<dbReference type="OrthoDB" id="9809379at2"/>